<evidence type="ECO:0000313" key="13">
    <source>
        <dbReference type="Proteomes" id="UP000241444"/>
    </source>
</evidence>
<keyword evidence="5" id="KW-0547">Nucleotide-binding</keyword>
<dbReference type="GO" id="GO:0005524">
    <property type="term" value="F:ATP binding"/>
    <property type="evidence" value="ECO:0007669"/>
    <property type="project" value="UniProtKB-KW"/>
</dbReference>
<evidence type="ECO:0000256" key="6">
    <source>
        <dbReference type="ARBA" id="ARBA00022777"/>
    </source>
</evidence>
<keyword evidence="4" id="KW-0808">Transferase</keyword>
<feature type="transmembrane region" description="Helical" evidence="10">
    <location>
        <begin position="313"/>
        <end position="330"/>
    </location>
</feature>
<comment type="caution">
    <text evidence="12">The sequence shown here is derived from an EMBL/GenBank/DDBJ whole genome shotgun (WGS) entry which is preliminary data.</text>
</comment>
<feature type="transmembrane region" description="Helical" evidence="10">
    <location>
        <begin position="146"/>
        <end position="167"/>
    </location>
</feature>
<dbReference type="EMBL" id="PGGO01000002">
    <property type="protein sequence ID" value="PSH70382.1"/>
    <property type="molecule type" value="Genomic_DNA"/>
</dbReference>
<dbReference type="GO" id="GO:0000160">
    <property type="term" value="P:phosphorelay signal transduction system"/>
    <property type="evidence" value="ECO:0007669"/>
    <property type="project" value="UniProtKB-KW"/>
</dbReference>
<dbReference type="PANTHER" id="PTHR43065:SF10">
    <property type="entry name" value="PEROXIDE STRESS-ACTIVATED HISTIDINE KINASE MAK3"/>
    <property type="match status" value="1"/>
</dbReference>
<keyword evidence="10" id="KW-1133">Transmembrane helix</keyword>
<dbReference type="Pfam" id="PF02518">
    <property type="entry name" value="HATPase_c"/>
    <property type="match status" value="1"/>
</dbReference>
<dbReference type="PANTHER" id="PTHR43065">
    <property type="entry name" value="SENSOR HISTIDINE KINASE"/>
    <property type="match status" value="1"/>
</dbReference>
<feature type="compositionally biased region" description="Polar residues" evidence="9">
    <location>
        <begin position="1"/>
        <end position="13"/>
    </location>
</feature>
<dbReference type="Proteomes" id="UP000241444">
    <property type="component" value="Unassembled WGS sequence"/>
</dbReference>
<evidence type="ECO:0000256" key="2">
    <source>
        <dbReference type="ARBA" id="ARBA00012438"/>
    </source>
</evidence>
<dbReference type="OrthoDB" id="9785691at2"/>
<evidence type="ECO:0000256" key="10">
    <source>
        <dbReference type="SAM" id="Phobius"/>
    </source>
</evidence>
<dbReference type="EC" id="2.7.13.3" evidence="2"/>
<feature type="region of interest" description="Disordered" evidence="9">
    <location>
        <begin position="1"/>
        <end position="67"/>
    </location>
</feature>
<keyword evidence="13" id="KW-1185">Reference proteome</keyword>
<feature type="domain" description="Histidine kinase" evidence="11">
    <location>
        <begin position="349"/>
        <end position="553"/>
    </location>
</feature>
<name>A0A2P7BVD7_9HYPH</name>
<evidence type="ECO:0000256" key="7">
    <source>
        <dbReference type="ARBA" id="ARBA00022840"/>
    </source>
</evidence>
<evidence type="ECO:0000256" key="1">
    <source>
        <dbReference type="ARBA" id="ARBA00000085"/>
    </source>
</evidence>
<keyword evidence="10" id="KW-0812">Transmembrane</keyword>
<protein>
    <recommendedName>
        <fullName evidence="2">histidine kinase</fullName>
        <ecNumber evidence="2">2.7.13.3</ecNumber>
    </recommendedName>
</protein>
<dbReference type="InterPro" id="IPR005467">
    <property type="entry name" value="His_kinase_dom"/>
</dbReference>
<evidence type="ECO:0000256" key="5">
    <source>
        <dbReference type="ARBA" id="ARBA00022741"/>
    </source>
</evidence>
<dbReference type="InterPro" id="IPR004358">
    <property type="entry name" value="Sig_transdc_His_kin-like_C"/>
</dbReference>
<evidence type="ECO:0000256" key="4">
    <source>
        <dbReference type="ARBA" id="ARBA00022679"/>
    </source>
</evidence>
<comment type="catalytic activity">
    <reaction evidence="1">
        <text>ATP + protein L-histidine = ADP + protein N-phospho-L-histidine.</text>
        <dbReference type="EC" id="2.7.13.3"/>
    </reaction>
</comment>
<evidence type="ECO:0000256" key="9">
    <source>
        <dbReference type="SAM" id="MobiDB-lite"/>
    </source>
</evidence>
<sequence>MPSNNSSRTFHNTRSTRRRPGASPVRNSDTGAPRSRMFSPSMESTLASVSKSRLSITTSPKSPMKRSRPMLPLWLSNELAPTKTVQAERAILARISNHFLLRTAVRTTSFGLSTGFQNHMYLAATRFGSGSRSSFARPTDMDWGRYLTATLYVVLVVAAGLCFWSFLRSDVYRVQTDEIMSQTFEIQDRASQAREKLATIKGYLFVAAATKQPQPRLLAEVMLLSFNLKALSQLEYVDRFLDAPEIDLLKRTVTAIDETLLPHIRANGQLDEALQSVAKFEADVFRISGATLAHSLTLRATAAIEANAIRNKLFFAVAILVLSIAVLFILQQNSLARRKDHHIRSFASLFAHMTRSRIAALRLFLSYLGSDRPPSPEALSAARSTISELDDINEGMMTMGHARTRSKTATLGDLLVDIEKSCPTELHMEIDDVASATVVPASQFHLLIDELVRNSVNAVVRRPDPLITIKAEVRHRFWRRAQLVLTVTDNGVGMTSSILAKAREPFFSTKAGVHVGLGLTNCVELVRTMAGRLKITSEPNSGTVVRIEYALVAQSLK</sequence>
<dbReference type="PROSITE" id="PS50109">
    <property type="entry name" value="HIS_KIN"/>
    <property type="match status" value="1"/>
</dbReference>
<keyword evidence="3" id="KW-0597">Phosphoprotein</keyword>
<dbReference type="InterPro" id="IPR003594">
    <property type="entry name" value="HATPase_dom"/>
</dbReference>
<gene>
    <name evidence="12" type="ORF">CU102_04755</name>
</gene>
<evidence type="ECO:0000259" key="11">
    <source>
        <dbReference type="PROSITE" id="PS50109"/>
    </source>
</evidence>
<dbReference type="SUPFAM" id="SSF55874">
    <property type="entry name" value="ATPase domain of HSP90 chaperone/DNA topoisomerase II/histidine kinase"/>
    <property type="match status" value="1"/>
</dbReference>
<accession>A0A2P7BVD7</accession>
<dbReference type="AlphaFoldDB" id="A0A2P7BVD7"/>
<proteinExistence type="predicted"/>
<reference evidence="13" key="1">
    <citation type="submission" date="2017-11" db="EMBL/GenBank/DDBJ databases">
        <authorList>
            <person name="Kuznetsova I."/>
            <person name="Sazanova A."/>
            <person name="Chirak E."/>
            <person name="Safronova V."/>
            <person name="Willems A."/>
        </authorList>
    </citation>
    <scope>NUCLEOTIDE SEQUENCE [LARGE SCALE GENOMIC DNA]</scope>
    <source>
        <strain evidence="13">STM 196</strain>
    </source>
</reference>
<keyword evidence="6 12" id="KW-0418">Kinase</keyword>
<dbReference type="SMART" id="SM00387">
    <property type="entry name" value="HATPase_c"/>
    <property type="match status" value="1"/>
</dbReference>
<keyword evidence="8" id="KW-0902">Two-component regulatory system</keyword>
<dbReference type="Gene3D" id="3.30.565.10">
    <property type="entry name" value="Histidine kinase-like ATPase, C-terminal domain"/>
    <property type="match status" value="1"/>
</dbReference>
<dbReference type="PRINTS" id="PR00344">
    <property type="entry name" value="BCTRLSENSOR"/>
</dbReference>
<dbReference type="GO" id="GO:0004673">
    <property type="term" value="F:protein histidine kinase activity"/>
    <property type="evidence" value="ECO:0007669"/>
    <property type="project" value="UniProtKB-EC"/>
</dbReference>
<evidence type="ECO:0000256" key="3">
    <source>
        <dbReference type="ARBA" id="ARBA00022553"/>
    </source>
</evidence>
<dbReference type="InterPro" id="IPR036890">
    <property type="entry name" value="HATPase_C_sf"/>
</dbReference>
<evidence type="ECO:0000256" key="8">
    <source>
        <dbReference type="ARBA" id="ARBA00023012"/>
    </source>
</evidence>
<evidence type="ECO:0000313" key="12">
    <source>
        <dbReference type="EMBL" id="PSH70382.1"/>
    </source>
</evidence>
<keyword evidence="10" id="KW-0472">Membrane</keyword>
<feature type="compositionally biased region" description="Polar residues" evidence="9">
    <location>
        <begin position="41"/>
        <end position="61"/>
    </location>
</feature>
<organism evidence="12 13">
    <name type="scientific">Phyllobacterium brassicacearum</name>
    <dbReference type="NCBI Taxonomy" id="314235"/>
    <lineage>
        <taxon>Bacteria</taxon>
        <taxon>Pseudomonadati</taxon>
        <taxon>Pseudomonadota</taxon>
        <taxon>Alphaproteobacteria</taxon>
        <taxon>Hyphomicrobiales</taxon>
        <taxon>Phyllobacteriaceae</taxon>
        <taxon>Phyllobacterium</taxon>
    </lineage>
</organism>
<keyword evidence="7" id="KW-0067">ATP-binding</keyword>